<comment type="caution">
    <text evidence="2">The sequence shown here is derived from an EMBL/GenBank/DDBJ whole genome shotgun (WGS) entry which is preliminary data.</text>
</comment>
<reference evidence="2 3" key="1">
    <citation type="journal article" date="2021" name="bioRxiv">
        <title>The Gossypium anomalum genome as a resource for cotton improvement and evolutionary analysis of hybrid incompatibility.</title>
        <authorList>
            <person name="Grover C.E."/>
            <person name="Yuan D."/>
            <person name="Arick M.A."/>
            <person name="Miller E.R."/>
            <person name="Hu G."/>
            <person name="Peterson D.G."/>
            <person name="Wendel J.F."/>
            <person name="Udall J.A."/>
        </authorList>
    </citation>
    <scope>NUCLEOTIDE SEQUENCE [LARGE SCALE GENOMIC DNA]</scope>
    <source>
        <strain evidence="2">JFW-Udall</strain>
        <tissue evidence="2">Leaf</tissue>
    </source>
</reference>
<evidence type="ECO:0000313" key="3">
    <source>
        <dbReference type="Proteomes" id="UP000701853"/>
    </source>
</evidence>
<feature type="domain" description="Reverse transcriptase/retrotransposon-derived protein RNase H-like" evidence="1">
    <location>
        <begin position="114"/>
        <end position="198"/>
    </location>
</feature>
<dbReference type="InterPro" id="IPR041577">
    <property type="entry name" value="RT_RNaseH_2"/>
</dbReference>
<dbReference type="Gene3D" id="3.10.10.10">
    <property type="entry name" value="HIV Type 1 Reverse Transcriptase, subunit A, domain 1"/>
    <property type="match status" value="1"/>
</dbReference>
<gene>
    <name evidence="2" type="ORF">CXB51_028534</name>
</gene>
<dbReference type="Pfam" id="PF17919">
    <property type="entry name" value="RT_RNaseH_2"/>
    <property type="match status" value="1"/>
</dbReference>
<dbReference type="EMBL" id="JAHUZN010000011">
    <property type="protein sequence ID" value="KAG8478667.1"/>
    <property type="molecule type" value="Genomic_DNA"/>
</dbReference>
<name>A0A8J5YAM9_9ROSI</name>
<accession>A0A8J5YAM9</accession>
<sequence length="298" mass="34529">MRMCINYRQLNKLTIDLRSGYHQLKVKEADVYKTQFRTRYGYYEFLVMPFVFIDDILVYSKTKDKHNEYLRPKSVSEIRSFLGLAGYYRRFVEGFFSITAPLTKLLRKGVSFVWTDAQQLSFEKLKTILTQAFVLIQPESGNKFVVYNDASHIGLGCVLIQDGKAVAYASRQRKTHEGNYPTHDLELAKIELLKYYDCTIEYHPGKANVVAVVLSRRVMSDLRAMLARLSLFDDGSLNKMYRAFVSYTGGQWVALNTDKEGFYLGRRGLIGQVCSLYSEILVLHLSSERSYMRLWVQD</sequence>
<dbReference type="PANTHER" id="PTHR34072:SF52">
    <property type="entry name" value="RIBONUCLEASE H"/>
    <property type="match status" value="1"/>
</dbReference>
<dbReference type="Proteomes" id="UP000701853">
    <property type="component" value="Chromosome 11"/>
</dbReference>
<keyword evidence="3" id="KW-1185">Reference proteome</keyword>
<dbReference type="PANTHER" id="PTHR34072">
    <property type="entry name" value="ENZYMATIC POLYPROTEIN-RELATED"/>
    <property type="match status" value="1"/>
</dbReference>
<evidence type="ECO:0000259" key="1">
    <source>
        <dbReference type="Pfam" id="PF17919"/>
    </source>
</evidence>
<organism evidence="2 3">
    <name type="scientific">Gossypium anomalum</name>
    <dbReference type="NCBI Taxonomy" id="47600"/>
    <lineage>
        <taxon>Eukaryota</taxon>
        <taxon>Viridiplantae</taxon>
        <taxon>Streptophyta</taxon>
        <taxon>Embryophyta</taxon>
        <taxon>Tracheophyta</taxon>
        <taxon>Spermatophyta</taxon>
        <taxon>Magnoliopsida</taxon>
        <taxon>eudicotyledons</taxon>
        <taxon>Gunneridae</taxon>
        <taxon>Pentapetalae</taxon>
        <taxon>rosids</taxon>
        <taxon>malvids</taxon>
        <taxon>Malvales</taxon>
        <taxon>Malvaceae</taxon>
        <taxon>Malvoideae</taxon>
        <taxon>Gossypium</taxon>
    </lineage>
</organism>
<dbReference type="Gene3D" id="3.30.70.270">
    <property type="match status" value="1"/>
</dbReference>
<dbReference type="InterPro" id="IPR043502">
    <property type="entry name" value="DNA/RNA_pol_sf"/>
</dbReference>
<dbReference type="InterPro" id="IPR043128">
    <property type="entry name" value="Rev_trsase/Diguanyl_cyclase"/>
</dbReference>
<dbReference type="FunFam" id="3.30.70.270:FF:000020">
    <property type="entry name" value="Transposon Tf2-6 polyprotein-like Protein"/>
    <property type="match status" value="1"/>
</dbReference>
<dbReference type="OrthoDB" id="6429370at2759"/>
<dbReference type="SUPFAM" id="SSF56672">
    <property type="entry name" value="DNA/RNA polymerases"/>
    <property type="match status" value="1"/>
</dbReference>
<evidence type="ECO:0000313" key="2">
    <source>
        <dbReference type="EMBL" id="KAG8478667.1"/>
    </source>
</evidence>
<dbReference type="AlphaFoldDB" id="A0A8J5YAM9"/>
<protein>
    <recommendedName>
        <fullName evidence="1">Reverse transcriptase/retrotransposon-derived protein RNase H-like domain-containing protein</fullName>
    </recommendedName>
</protein>
<proteinExistence type="predicted"/>